<dbReference type="Pfam" id="PF04542">
    <property type="entry name" value="Sigma70_r2"/>
    <property type="match status" value="1"/>
</dbReference>
<comment type="similarity">
    <text evidence="1">Belongs to the sigma-70 factor family. ECF subfamily.</text>
</comment>
<reference evidence="9" key="3">
    <citation type="submission" date="2023-05" db="EMBL/GenBank/DDBJ databases">
        <title>Complete genome sequence of Agrobacterium larrymoorei CFBP5477.</title>
        <authorList>
            <person name="Yen H.-C."/>
            <person name="Chou L."/>
            <person name="Lin Y.-C."/>
            <person name="Lai E.-M."/>
            <person name="Kuo C.-H."/>
        </authorList>
    </citation>
    <scope>NUCLEOTIDE SEQUENCE</scope>
    <source>
        <strain evidence="9">CFBP5477</strain>
    </source>
</reference>
<evidence type="ECO:0000256" key="1">
    <source>
        <dbReference type="ARBA" id="ARBA00010641"/>
    </source>
</evidence>
<sequence length="189" mass="21679">MGETVQNNIEVELPGLLRAIASDRSVEAFETVFRYFGPRVRVYMLRQVRDAQAAEELMQETMMTVWNKAALFDPARGNVSAWIFRIARNLRIDAHRRDKRPEFDMNDPAFVADDAPPADAQMEEVQDAERLHRALAELPPEQRDLLKRSFFEEKSHSVIAQQLGLPIGTVKSRIRLAFAKLRTALESRT</sequence>
<dbReference type="InterPro" id="IPR036388">
    <property type="entry name" value="WH-like_DNA-bd_sf"/>
</dbReference>
<dbReference type="CDD" id="cd06171">
    <property type="entry name" value="Sigma70_r4"/>
    <property type="match status" value="1"/>
</dbReference>
<dbReference type="Proteomes" id="UP000298545">
    <property type="component" value="Chromosome circular"/>
</dbReference>
<evidence type="ECO:0000256" key="2">
    <source>
        <dbReference type="ARBA" id="ARBA00023015"/>
    </source>
</evidence>
<dbReference type="GO" id="GO:0006352">
    <property type="term" value="P:DNA-templated transcription initiation"/>
    <property type="evidence" value="ECO:0007669"/>
    <property type="project" value="InterPro"/>
</dbReference>
<dbReference type="InterPro" id="IPR007627">
    <property type="entry name" value="RNA_pol_sigma70_r2"/>
</dbReference>
<dbReference type="InterPro" id="IPR014284">
    <property type="entry name" value="RNA_pol_sigma-70_dom"/>
</dbReference>
<dbReference type="EMBL" id="CP124733">
    <property type="protein sequence ID" value="WHA40981.1"/>
    <property type="molecule type" value="Genomic_DNA"/>
</dbReference>
<dbReference type="STRING" id="1367849.GCA_000518585_03376"/>
<dbReference type="RefSeq" id="WP_051441311.1">
    <property type="nucleotide sequence ID" value="NZ_CP039691.1"/>
</dbReference>
<organism evidence="7 10">
    <name type="scientific">Agrobacterium larrymoorei</name>
    <dbReference type="NCBI Taxonomy" id="160699"/>
    <lineage>
        <taxon>Bacteria</taxon>
        <taxon>Pseudomonadati</taxon>
        <taxon>Pseudomonadota</taxon>
        <taxon>Alphaproteobacteria</taxon>
        <taxon>Hyphomicrobiales</taxon>
        <taxon>Rhizobiaceae</taxon>
        <taxon>Rhizobium/Agrobacterium group</taxon>
        <taxon>Agrobacterium</taxon>
    </lineage>
</organism>
<keyword evidence="2" id="KW-0805">Transcription regulation</keyword>
<protein>
    <submittedName>
        <fullName evidence="7">Sigma-70 family RNA polymerase sigma factor</fullName>
    </submittedName>
</protein>
<dbReference type="Pfam" id="PF08281">
    <property type="entry name" value="Sigma70_r4_2"/>
    <property type="match status" value="1"/>
</dbReference>
<evidence type="ECO:0000259" key="6">
    <source>
        <dbReference type="Pfam" id="PF08281"/>
    </source>
</evidence>
<dbReference type="InterPro" id="IPR013249">
    <property type="entry name" value="RNA_pol_sigma70_r4_t2"/>
</dbReference>
<dbReference type="InterPro" id="IPR039425">
    <property type="entry name" value="RNA_pol_sigma-70-like"/>
</dbReference>
<evidence type="ECO:0000259" key="5">
    <source>
        <dbReference type="Pfam" id="PF04542"/>
    </source>
</evidence>
<keyword evidence="3" id="KW-0731">Sigma factor</keyword>
<gene>
    <name evidence="7" type="ORF">CFBP5473_13835</name>
    <name evidence="9" type="ORF">CFBP5477_014425</name>
    <name evidence="8" type="ORF">J5285_05900</name>
</gene>
<evidence type="ECO:0000313" key="11">
    <source>
        <dbReference type="Proteomes" id="UP000826513"/>
    </source>
</evidence>
<keyword evidence="4" id="KW-0804">Transcription</keyword>
<dbReference type="Proteomes" id="UP000826513">
    <property type="component" value="Chromosome 1"/>
</dbReference>
<evidence type="ECO:0000313" key="10">
    <source>
        <dbReference type="Proteomes" id="UP000298545"/>
    </source>
</evidence>
<evidence type="ECO:0000313" key="7">
    <source>
        <dbReference type="EMBL" id="QCI98879.1"/>
    </source>
</evidence>
<dbReference type="PANTHER" id="PTHR43133">
    <property type="entry name" value="RNA POLYMERASE ECF-TYPE SIGMA FACTO"/>
    <property type="match status" value="1"/>
</dbReference>
<feature type="domain" description="RNA polymerase sigma factor 70 region 4 type 2" evidence="6">
    <location>
        <begin position="129"/>
        <end position="181"/>
    </location>
</feature>
<dbReference type="GO" id="GO:0016987">
    <property type="term" value="F:sigma factor activity"/>
    <property type="evidence" value="ECO:0007669"/>
    <property type="project" value="UniProtKB-KW"/>
</dbReference>
<dbReference type="GO" id="GO:0003677">
    <property type="term" value="F:DNA binding"/>
    <property type="evidence" value="ECO:0007669"/>
    <property type="project" value="InterPro"/>
</dbReference>
<reference evidence="7 10" key="1">
    <citation type="submission" date="2019-04" db="EMBL/GenBank/DDBJ databases">
        <title>Complete genome sequence of Agrobacterium larrymoorei CFBP5473.</title>
        <authorList>
            <person name="Haryono M."/>
            <person name="Chou L."/>
            <person name="Lin Y.-C."/>
            <person name="Lai E.-M."/>
            <person name="Kuo C.-H."/>
        </authorList>
    </citation>
    <scope>NUCLEOTIDE SEQUENCE [LARGE SCALE GENOMIC DNA]</scope>
    <source>
        <strain evidence="7 10">CFBP5473</strain>
    </source>
</reference>
<evidence type="ECO:0000313" key="9">
    <source>
        <dbReference type="EMBL" id="WHA40981.1"/>
    </source>
</evidence>
<dbReference type="KEGG" id="alf:CFBP5473_13835"/>
<proteinExistence type="inferred from homology"/>
<reference evidence="8 11" key="2">
    <citation type="submission" date="2021-03" db="EMBL/GenBank/DDBJ databases">
        <title>Rapid diversification of plasmids in a genus of pathogenic and nitrogen fixing bacteria.</title>
        <authorList>
            <person name="Weisberg A.J."/>
            <person name="Miller M."/>
            <person name="Ream W."/>
            <person name="Grunwald N.J."/>
            <person name="Chang J.H."/>
        </authorList>
    </citation>
    <scope>NUCLEOTIDE SEQUENCE [LARGE SCALE GENOMIC DNA]</scope>
    <source>
        <strain evidence="8 11">AF3.44</strain>
    </source>
</reference>
<dbReference type="SUPFAM" id="SSF88659">
    <property type="entry name" value="Sigma3 and sigma4 domains of RNA polymerase sigma factors"/>
    <property type="match status" value="1"/>
</dbReference>
<dbReference type="EMBL" id="CP072167">
    <property type="protein sequence ID" value="QYA08232.1"/>
    <property type="molecule type" value="Genomic_DNA"/>
</dbReference>
<name>A0A4D7DW23_9HYPH</name>
<evidence type="ECO:0000313" key="8">
    <source>
        <dbReference type="EMBL" id="QYA08232.1"/>
    </source>
</evidence>
<dbReference type="SUPFAM" id="SSF88946">
    <property type="entry name" value="Sigma2 domain of RNA polymerase sigma factors"/>
    <property type="match status" value="1"/>
</dbReference>
<evidence type="ECO:0000256" key="3">
    <source>
        <dbReference type="ARBA" id="ARBA00023082"/>
    </source>
</evidence>
<dbReference type="OrthoDB" id="9784272at2"/>
<evidence type="ECO:0000256" key="4">
    <source>
        <dbReference type="ARBA" id="ARBA00023163"/>
    </source>
</evidence>
<dbReference type="AlphaFoldDB" id="A0A4D7DW23"/>
<accession>A0A4D7DW23</accession>
<dbReference type="InterPro" id="IPR013325">
    <property type="entry name" value="RNA_pol_sigma_r2"/>
</dbReference>
<feature type="domain" description="RNA polymerase sigma-70 region 2" evidence="5">
    <location>
        <begin position="33"/>
        <end position="100"/>
    </location>
</feature>
<dbReference type="PANTHER" id="PTHR43133:SF62">
    <property type="entry name" value="RNA POLYMERASE SIGMA FACTOR SIGZ"/>
    <property type="match status" value="1"/>
</dbReference>
<dbReference type="InterPro" id="IPR013324">
    <property type="entry name" value="RNA_pol_sigma_r3/r4-like"/>
</dbReference>
<dbReference type="Gene3D" id="1.10.10.10">
    <property type="entry name" value="Winged helix-like DNA-binding domain superfamily/Winged helix DNA-binding domain"/>
    <property type="match status" value="1"/>
</dbReference>
<dbReference type="NCBIfam" id="TIGR02937">
    <property type="entry name" value="sigma70-ECF"/>
    <property type="match status" value="1"/>
</dbReference>
<dbReference type="Proteomes" id="UP000298664">
    <property type="component" value="Chromosome Circular"/>
</dbReference>
<dbReference type="EMBL" id="CP039691">
    <property type="protein sequence ID" value="QCI98879.1"/>
    <property type="molecule type" value="Genomic_DNA"/>
</dbReference>
<keyword evidence="11" id="KW-1185">Reference proteome</keyword>
<dbReference type="Gene3D" id="1.10.1740.10">
    <property type="match status" value="1"/>
</dbReference>